<reference evidence="7" key="1">
    <citation type="submission" date="2014-11" db="EMBL/GenBank/DDBJ databases">
        <authorList>
            <person name="Otto D Thomas"/>
            <person name="Naeem Raeece"/>
        </authorList>
    </citation>
    <scope>NUCLEOTIDE SEQUENCE</scope>
</reference>
<name>A0A0G4FU36_9ALVE</name>
<protein>
    <recommendedName>
        <fullName evidence="5">Cilia- and flagella-associated protein 418</fullName>
    </recommendedName>
</protein>
<keyword evidence="3" id="KW-0963">Cytoplasm</keyword>
<feature type="compositionally biased region" description="Gly residues" evidence="6">
    <location>
        <begin position="157"/>
        <end position="172"/>
    </location>
</feature>
<dbReference type="GO" id="GO:0005829">
    <property type="term" value="C:cytosol"/>
    <property type="evidence" value="ECO:0007669"/>
    <property type="project" value="TreeGrafter"/>
</dbReference>
<comment type="function">
    <text evidence="4">May be involved in photoreceptor outer segment disk morphogenesis.</text>
</comment>
<dbReference type="PANTHER" id="PTHR33958:SF1">
    <property type="entry name" value="CILIA- AND FLAGELLA-ASSOCIATED PROTEIN 418"/>
    <property type="match status" value="1"/>
</dbReference>
<dbReference type="VEuPathDB" id="CryptoDB:Cvel_18782"/>
<dbReference type="InterPro" id="IPR029239">
    <property type="entry name" value="CFAP418"/>
</dbReference>
<comment type="subcellular location">
    <subcellularLocation>
        <location evidence="2">Cytoplasm</location>
    </subcellularLocation>
    <subcellularLocation>
        <location evidence="1">Photoreceptor inner segment</location>
    </subcellularLocation>
</comment>
<feature type="region of interest" description="Disordered" evidence="6">
    <location>
        <begin position="1"/>
        <end position="116"/>
    </location>
</feature>
<dbReference type="PANTHER" id="PTHR33958">
    <property type="entry name" value="PROTEIN C8ORF37"/>
    <property type="match status" value="1"/>
</dbReference>
<evidence type="ECO:0000256" key="2">
    <source>
        <dbReference type="ARBA" id="ARBA00004496"/>
    </source>
</evidence>
<accession>A0A0G4FU36</accession>
<evidence type="ECO:0000256" key="6">
    <source>
        <dbReference type="SAM" id="MobiDB-lite"/>
    </source>
</evidence>
<proteinExistence type="predicted"/>
<feature type="compositionally biased region" description="Acidic residues" evidence="6">
    <location>
        <begin position="137"/>
        <end position="147"/>
    </location>
</feature>
<dbReference type="Pfam" id="PF14996">
    <property type="entry name" value="RMP"/>
    <property type="match status" value="1"/>
</dbReference>
<evidence type="ECO:0000256" key="1">
    <source>
        <dbReference type="ARBA" id="ARBA00004437"/>
    </source>
</evidence>
<dbReference type="EMBL" id="CDMZ01000635">
    <property type="protein sequence ID" value="CEM18421.1"/>
    <property type="molecule type" value="Genomic_DNA"/>
</dbReference>
<feature type="compositionally biased region" description="Polar residues" evidence="6">
    <location>
        <begin position="102"/>
        <end position="116"/>
    </location>
</feature>
<organism evidence="7">
    <name type="scientific">Chromera velia CCMP2878</name>
    <dbReference type="NCBI Taxonomy" id="1169474"/>
    <lineage>
        <taxon>Eukaryota</taxon>
        <taxon>Sar</taxon>
        <taxon>Alveolata</taxon>
        <taxon>Colpodellida</taxon>
        <taxon>Chromeraceae</taxon>
        <taxon>Chromera</taxon>
    </lineage>
</organism>
<feature type="region of interest" description="Disordered" evidence="6">
    <location>
        <begin position="137"/>
        <end position="172"/>
    </location>
</feature>
<sequence>MGDEIEDLLKEVEGLITDEGGGATEKQSRARAPPSVVLKPSPTVAAPSNPASENGKKEGPKQAQRYRQADTPVSSMLRMFDDIETPQSLTPIGGPRSHSPCAASSTSGKNEVTGGTSKKLQTFKMEQMLDQMLKETEDVEAEEEEANDTSLKDESGGGRPGESGGEGAGGGMKLLNVQRMRVTPHRCDPPRVCGPGFRRGQGDDDNELCCDNLRCTACDCQVIQISGRSWKPEAEYIFFRNYYPNVAKLQAMLVEDRTKAAYCCQCSWMNGGAAALTIDAQMWDQQGWWKCFGH</sequence>
<evidence type="ECO:0000256" key="4">
    <source>
        <dbReference type="ARBA" id="ARBA00024819"/>
    </source>
</evidence>
<gene>
    <name evidence="7" type="ORF">Cvel_18782</name>
</gene>
<dbReference type="AlphaFoldDB" id="A0A0G4FU36"/>
<evidence type="ECO:0000313" key="7">
    <source>
        <dbReference type="EMBL" id="CEM18421.1"/>
    </source>
</evidence>
<evidence type="ECO:0000256" key="3">
    <source>
        <dbReference type="ARBA" id="ARBA00022490"/>
    </source>
</evidence>
<evidence type="ECO:0000256" key="5">
    <source>
        <dbReference type="ARBA" id="ARBA00026215"/>
    </source>
</evidence>